<dbReference type="SUPFAM" id="SSF52540">
    <property type="entry name" value="P-loop containing nucleoside triphosphate hydrolases"/>
    <property type="match status" value="1"/>
</dbReference>
<reference evidence="11" key="1">
    <citation type="journal article" date="2013" name="Stand. Genomic Sci.">
        <title>Complete genome sequence of the halophilic bacterium Spirochaeta africana type strain (Z-7692(T)) from the alkaline Lake Magadi in the East African Rift.</title>
        <authorList>
            <person name="Liolos K."/>
            <person name="Abt B."/>
            <person name="Scheuner C."/>
            <person name="Teshima H."/>
            <person name="Held B."/>
            <person name="Lapidus A."/>
            <person name="Nolan M."/>
            <person name="Lucas S."/>
            <person name="Deshpande S."/>
            <person name="Cheng J.F."/>
            <person name="Tapia R."/>
            <person name="Goodwin L.A."/>
            <person name="Pitluck S."/>
            <person name="Pagani I."/>
            <person name="Ivanova N."/>
            <person name="Mavromatis K."/>
            <person name="Mikhailova N."/>
            <person name="Huntemann M."/>
            <person name="Pati A."/>
            <person name="Chen A."/>
            <person name="Palaniappan K."/>
            <person name="Land M."/>
            <person name="Rohde M."/>
            <person name="Tindall B.J."/>
            <person name="Detter J.C."/>
            <person name="Goker M."/>
            <person name="Bristow J."/>
            <person name="Eisen J.A."/>
            <person name="Markowitz V."/>
            <person name="Hugenholtz P."/>
            <person name="Woyke T."/>
            <person name="Klenk H.P."/>
            <person name="Kyrpides N.C."/>
        </authorList>
    </citation>
    <scope>NUCLEOTIDE SEQUENCE</scope>
    <source>
        <strain evidence="11">ATCC 700263 / DSM 8902 / Z-7692</strain>
    </source>
</reference>
<dbReference type="GO" id="GO:0005524">
    <property type="term" value="F:ATP binding"/>
    <property type="evidence" value="ECO:0007669"/>
    <property type="project" value="UniProtKB-KW"/>
</dbReference>
<dbReference type="STRING" id="889378.Spiaf_2196"/>
<dbReference type="CDD" id="cd02021">
    <property type="entry name" value="GntK"/>
    <property type="match status" value="1"/>
</dbReference>
<dbReference type="NCBIfam" id="TIGR01313">
    <property type="entry name" value="therm_gnt_kin"/>
    <property type="match status" value="1"/>
</dbReference>
<dbReference type="Pfam" id="PF13238">
    <property type="entry name" value="AAA_18"/>
    <property type="match status" value="1"/>
</dbReference>
<dbReference type="AlphaFoldDB" id="H9UL39"/>
<evidence type="ECO:0000256" key="4">
    <source>
        <dbReference type="ARBA" id="ARBA00022679"/>
    </source>
</evidence>
<comment type="pathway">
    <text evidence="1">Carbohydrate acid metabolism.</text>
</comment>
<dbReference type="GO" id="GO:0005737">
    <property type="term" value="C:cytoplasm"/>
    <property type="evidence" value="ECO:0007669"/>
    <property type="project" value="TreeGrafter"/>
</dbReference>
<keyword evidence="6 9" id="KW-0418">Kinase</keyword>
<dbReference type="PANTHER" id="PTHR43442:SF3">
    <property type="entry name" value="GLUCONOKINASE-RELATED"/>
    <property type="match status" value="1"/>
</dbReference>
<evidence type="ECO:0000256" key="2">
    <source>
        <dbReference type="ARBA" id="ARBA00008420"/>
    </source>
</evidence>
<accession>H9UL39</accession>
<dbReference type="KEGG" id="sfc:Spiaf_2196"/>
<comment type="similarity">
    <text evidence="2 9">Belongs to the gluconokinase GntK/GntV family.</text>
</comment>
<evidence type="ECO:0000256" key="6">
    <source>
        <dbReference type="ARBA" id="ARBA00022777"/>
    </source>
</evidence>
<evidence type="ECO:0000256" key="7">
    <source>
        <dbReference type="ARBA" id="ARBA00022840"/>
    </source>
</evidence>
<keyword evidence="4 9" id="KW-0808">Transferase</keyword>
<organism evidence="10 11">
    <name type="scientific">Spirochaeta africana (strain ATCC 700263 / DSM 8902 / Z-7692)</name>
    <dbReference type="NCBI Taxonomy" id="889378"/>
    <lineage>
        <taxon>Bacteria</taxon>
        <taxon>Pseudomonadati</taxon>
        <taxon>Spirochaetota</taxon>
        <taxon>Spirochaetia</taxon>
        <taxon>Spirochaetales</taxon>
        <taxon>Spirochaetaceae</taxon>
        <taxon>Spirochaeta</taxon>
    </lineage>
</organism>
<evidence type="ECO:0000256" key="3">
    <source>
        <dbReference type="ARBA" id="ARBA00012054"/>
    </source>
</evidence>
<name>H9UL39_SPIAZ</name>
<evidence type="ECO:0000256" key="5">
    <source>
        <dbReference type="ARBA" id="ARBA00022741"/>
    </source>
</evidence>
<dbReference type="EC" id="2.7.1.12" evidence="3 9"/>
<dbReference type="GO" id="GO:0005975">
    <property type="term" value="P:carbohydrate metabolic process"/>
    <property type="evidence" value="ECO:0007669"/>
    <property type="project" value="InterPro"/>
</dbReference>
<dbReference type="RefSeq" id="WP_014456215.1">
    <property type="nucleotide sequence ID" value="NC_017098.1"/>
</dbReference>
<dbReference type="HOGENOM" id="CLU_077168_4_1_12"/>
<gene>
    <name evidence="10" type="ordered locus">Spiaf_2196</name>
</gene>
<dbReference type="OrthoDB" id="9795716at2"/>
<dbReference type="Gene3D" id="3.40.50.300">
    <property type="entry name" value="P-loop containing nucleotide triphosphate hydrolases"/>
    <property type="match status" value="1"/>
</dbReference>
<dbReference type="PATRIC" id="fig|889378.3.peg.2172"/>
<evidence type="ECO:0000256" key="8">
    <source>
        <dbReference type="ARBA" id="ARBA00048090"/>
    </source>
</evidence>
<dbReference type="InterPro" id="IPR006001">
    <property type="entry name" value="Therm_gnt_kin"/>
</dbReference>
<dbReference type="Proteomes" id="UP000007383">
    <property type="component" value="Chromosome"/>
</dbReference>
<dbReference type="InterPro" id="IPR027417">
    <property type="entry name" value="P-loop_NTPase"/>
</dbReference>
<keyword evidence="11" id="KW-1185">Reference proteome</keyword>
<keyword evidence="7 9" id="KW-0067">ATP-binding</keyword>
<dbReference type="eggNOG" id="COG3265">
    <property type="taxonomic scope" value="Bacteria"/>
</dbReference>
<evidence type="ECO:0000256" key="1">
    <source>
        <dbReference type="ARBA" id="ARBA00004761"/>
    </source>
</evidence>
<evidence type="ECO:0000313" key="10">
    <source>
        <dbReference type="EMBL" id="AFG38232.1"/>
    </source>
</evidence>
<dbReference type="EMBL" id="CP003282">
    <property type="protein sequence ID" value="AFG38232.1"/>
    <property type="molecule type" value="Genomic_DNA"/>
</dbReference>
<evidence type="ECO:0000313" key="11">
    <source>
        <dbReference type="Proteomes" id="UP000007383"/>
    </source>
</evidence>
<comment type="catalytic activity">
    <reaction evidence="8 9">
        <text>D-gluconate + ATP = 6-phospho-D-gluconate + ADP + H(+)</text>
        <dbReference type="Rhea" id="RHEA:19433"/>
        <dbReference type="ChEBI" id="CHEBI:15378"/>
        <dbReference type="ChEBI" id="CHEBI:18391"/>
        <dbReference type="ChEBI" id="CHEBI:30616"/>
        <dbReference type="ChEBI" id="CHEBI:58759"/>
        <dbReference type="ChEBI" id="CHEBI:456216"/>
        <dbReference type="EC" id="2.7.1.12"/>
    </reaction>
</comment>
<sequence length="167" mass="19132">MTILIMGISGTGKSTIADRVSRLYACSCIEADDYHLASSIQKMQHGIPLQDADREPWLRTLNRRLLAMQHHNQDAVIACSALTERYRRILLKGILQPRIICLHGSRDRIYQRISDRRGHFMPPELLDSQLNTLQLPERGLILDISDSIEQILTEIQHYILTFRDGTA</sequence>
<keyword evidence="5 9" id="KW-0547">Nucleotide-binding</keyword>
<protein>
    <recommendedName>
        <fullName evidence="3 9">Gluconokinase</fullName>
        <ecNumber evidence="3 9">2.7.1.12</ecNumber>
    </recommendedName>
</protein>
<evidence type="ECO:0000256" key="9">
    <source>
        <dbReference type="RuleBase" id="RU363066"/>
    </source>
</evidence>
<proteinExistence type="inferred from homology"/>
<dbReference type="GO" id="GO:0046316">
    <property type="term" value="F:gluconokinase activity"/>
    <property type="evidence" value="ECO:0007669"/>
    <property type="project" value="UniProtKB-EC"/>
</dbReference>
<dbReference type="PANTHER" id="PTHR43442">
    <property type="entry name" value="GLUCONOKINASE-RELATED"/>
    <property type="match status" value="1"/>
</dbReference>